<evidence type="ECO:0000259" key="9">
    <source>
        <dbReference type="PROSITE" id="PS50926"/>
    </source>
</evidence>
<evidence type="ECO:0000256" key="3">
    <source>
        <dbReference type="ARBA" id="ARBA00022679"/>
    </source>
</evidence>
<dbReference type="Pfam" id="PF18693">
    <property type="entry name" value="TRAM_2"/>
    <property type="match status" value="1"/>
</dbReference>
<dbReference type="NCBIfam" id="TIGR01125">
    <property type="entry name" value="30S ribosomal protein S12 methylthiotransferase RimO"/>
    <property type="match status" value="1"/>
</dbReference>
<keyword evidence="1 8" id="KW-0004">4Fe-4S</keyword>
<dbReference type="GO" id="GO:0103039">
    <property type="term" value="F:protein methylthiotransferase activity"/>
    <property type="evidence" value="ECO:0007669"/>
    <property type="project" value="UniProtKB-EC"/>
</dbReference>
<comment type="function">
    <text evidence="8">Catalyzes the methylthiolation of an aspartic acid residue of ribosomal protein uS12.</text>
</comment>
<comment type="catalytic activity">
    <reaction evidence="8">
        <text>L-aspartate(89)-[ribosomal protein uS12]-hydrogen + (sulfur carrier)-SH + AH2 + 2 S-adenosyl-L-methionine = 3-methylsulfanyl-L-aspartate(89)-[ribosomal protein uS12]-hydrogen + (sulfur carrier)-H + 5'-deoxyadenosine + L-methionine + A + S-adenosyl-L-homocysteine + 2 H(+)</text>
        <dbReference type="Rhea" id="RHEA:37087"/>
        <dbReference type="Rhea" id="RHEA-COMP:10460"/>
        <dbReference type="Rhea" id="RHEA-COMP:10461"/>
        <dbReference type="Rhea" id="RHEA-COMP:14737"/>
        <dbReference type="Rhea" id="RHEA-COMP:14739"/>
        <dbReference type="ChEBI" id="CHEBI:13193"/>
        <dbReference type="ChEBI" id="CHEBI:15378"/>
        <dbReference type="ChEBI" id="CHEBI:17319"/>
        <dbReference type="ChEBI" id="CHEBI:17499"/>
        <dbReference type="ChEBI" id="CHEBI:29917"/>
        <dbReference type="ChEBI" id="CHEBI:29961"/>
        <dbReference type="ChEBI" id="CHEBI:57844"/>
        <dbReference type="ChEBI" id="CHEBI:57856"/>
        <dbReference type="ChEBI" id="CHEBI:59789"/>
        <dbReference type="ChEBI" id="CHEBI:64428"/>
        <dbReference type="ChEBI" id="CHEBI:73599"/>
        <dbReference type="EC" id="2.8.4.4"/>
    </reaction>
</comment>
<proteinExistence type="inferred from homology"/>
<comment type="subcellular location">
    <subcellularLocation>
        <location evidence="8">Cytoplasm</location>
    </subcellularLocation>
</comment>
<dbReference type="STRING" id="36874.HQ34_03825"/>
<dbReference type="EMBL" id="JQJD01000033">
    <property type="protein sequence ID" value="KGN80971.1"/>
    <property type="molecule type" value="Genomic_DNA"/>
</dbReference>
<dbReference type="GO" id="GO:0005840">
    <property type="term" value="C:ribosome"/>
    <property type="evidence" value="ECO:0007669"/>
    <property type="project" value="UniProtKB-KW"/>
</dbReference>
<name>A0A0A2EQ57_PORCN</name>
<evidence type="ECO:0000256" key="5">
    <source>
        <dbReference type="ARBA" id="ARBA00022723"/>
    </source>
</evidence>
<dbReference type="FunFam" id="3.80.30.20:FF:000001">
    <property type="entry name" value="tRNA-2-methylthio-N(6)-dimethylallyladenosine synthase 2"/>
    <property type="match status" value="1"/>
</dbReference>
<comment type="cofactor">
    <cofactor evidence="8">
        <name>[4Fe-4S] cluster</name>
        <dbReference type="ChEBI" id="CHEBI:49883"/>
    </cofactor>
    <text evidence="8">Binds 2 [4Fe-4S] clusters. One cluster is coordinated with 3 cysteines and an exchangeable S-adenosyl-L-methionine.</text>
</comment>
<dbReference type="Gene3D" id="2.40.50.140">
    <property type="entry name" value="Nucleic acid-binding proteins"/>
    <property type="match status" value="1"/>
</dbReference>
<reference evidence="12 13" key="1">
    <citation type="submission" date="2014-08" db="EMBL/GenBank/DDBJ databases">
        <title>Porphyromonas cangingivalis strain:COT-109_OH1386 Genome sequencing.</title>
        <authorList>
            <person name="Wallis C."/>
            <person name="Deusch O."/>
            <person name="O'Flynn C."/>
            <person name="Davis I."/>
            <person name="Jospin G."/>
            <person name="Darling A.E."/>
            <person name="Coil D.A."/>
            <person name="Alexiev A."/>
            <person name="Horsfall A."/>
            <person name="Kirkwood N."/>
            <person name="Harris S."/>
            <person name="Eisen J.A."/>
        </authorList>
    </citation>
    <scope>NUCLEOTIDE SEQUENCE [LARGE SCALE GENOMIC DNA]</scope>
    <source>
        <strain evidence="13">COT-109 OH1386</strain>
    </source>
</reference>
<dbReference type="InterPro" id="IPR038135">
    <property type="entry name" value="Methylthiotransferase_N_sf"/>
</dbReference>
<dbReference type="InterPro" id="IPR013848">
    <property type="entry name" value="Methylthiotransferase_N"/>
</dbReference>
<dbReference type="GO" id="GO:0051539">
    <property type="term" value="F:4 iron, 4 sulfur cluster binding"/>
    <property type="evidence" value="ECO:0007669"/>
    <property type="project" value="UniProtKB-UniRule"/>
</dbReference>
<feature type="binding site" evidence="8">
    <location>
        <position position="153"/>
    </location>
    <ligand>
        <name>[4Fe-4S] cluster</name>
        <dbReference type="ChEBI" id="CHEBI:49883"/>
        <label>2</label>
        <note>4Fe-4S-S-AdoMet</note>
    </ligand>
</feature>
<dbReference type="InterPro" id="IPR005839">
    <property type="entry name" value="Methylthiotransferase"/>
</dbReference>
<dbReference type="GO" id="GO:0005829">
    <property type="term" value="C:cytosol"/>
    <property type="evidence" value="ECO:0007669"/>
    <property type="project" value="TreeGrafter"/>
</dbReference>
<dbReference type="Pfam" id="PF00919">
    <property type="entry name" value="UPF0004"/>
    <property type="match status" value="1"/>
</dbReference>
<feature type="binding site" evidence="8">
    <location>
        <position position="51"/>
    </location>
    <ligand>
        <name>[4Fe-4S] cluster</name>
        <dbReference type="ChEBI" id="CHEBI:49883"/>
        <label>1</label>
    </ligand>
</feature>
<evidence type="ECO:0000256" key="8">
    <source>
        <dbReference type="HAMAP-Rule" id="MF_01865"/>
    </source>
</evidence>
<evidence type="ECO:0000256" key="7">
    <source>
        <dbReference type="ARBA" id="ARBA00023014"/>
    </source>
</evidence>
<keyword evidence="12" id="KW-0689">Ribosomal protein</keyword>
<feature type="binding site" evidence="8">
    <location>
        <position position="13"/>
    </location>
    <ligand>
        <name>[4Fe-4S] cluster</name>
        <dbReference type="ChEBI" id="CHEBI:49883"/>
        <label>1</label>
    </ligand>
</feature>
<feature type="binding site" evidence="8">
    <location>
        <position position="85"/>
    </location>
    <ligand>
        <name>[4Fe-4S] cluster</name>
        <dbReference type="ChEBI" id="CHEBI:49883"/>
        <label>1</label>
    </ligand>
</feature>
<feature type="binding site" evidence="8">
    <location>
        <position position="150"/>
    </location>
    <ligand>
        <name>[4Fe-4S] cluster</name>
        <dbReference type="ChEBI" id="CHEBI:49883"/>
        <label>2</label>
        <note>4Fe-4S-S-AdoMet</note>
    </ligand>
</feature>
<dbReference type="PROSITE" id="PS50926">
    <property type="entry name" value="TRAM"/>
    <property type="match status" value="1"/>
</dbReference>
<dbReference type="PANTHER" id="PTHR43837:SF1">
    <property type="entry name" value="RIBOSOMAL PROTEIN US12 METHYLTHIOTRANSFERASE RIMO"/>
    <property type="match status" value="1"/>
</dbReference>
<dbReference type="InterPro" id="IPR005840">
    <property type="entry name" value="Ribosomal_uS12_MeSTrfase_RimO"/>
</dbReference>
<dbReference type="SFLD" id="SFLDS00029">
    <property type="entry name" value="Radical_SAM"/>
    <property type="match status" value="1"/>
</dbReference>
<dbReference type="NCBIfam" id="TIGR00089">
    <property type="entry name" value="MiaB/RimO family radical SAM methylthiotransferase"/>
    <property type="match status" value="1"/>
</dbReference>
<comment type="caution">
    <text evidence="12">The sequence shown here is derived from an EMBL/GenBank/DDBJ whole genome shotgun (WGS) entry which is preliminary data.</text>
</comment>
<dbReference type="AlphaFoldDB" id="A0A0A2EQ57"/>
<dbReference type="InterPro" id="IPR012340">
    <property type="entry name" value="NA-bd_OB-fold"/>
</dbReference>
<dbReference type="PROSITE" id="PS01278">
    <property type="entry name" value="MTTASE_RADICAL"/>
    <property type="match status" value="1"/>
</dbReference>
<dbReference type="Gene3D" id="3.80.30.20">
    <property type="entry name" value="tm_1862 like domain"/>
    <property type="match status" value="1"/>
</dbReference>
<feature type="binding site" evidence="8">
    <location>
        <position position="146"/>
    </location>
    <ligand>
        <name>[4Fe-4S] cluster</name>
        <dbReference type="ChEBI" id="CHEBI:49883"/>
        <label>2</label>
        <note>4Fe-4S-S-AdoMet</note>
    </ligand>
</feature>
<dbReference type="SFLD" id="SFLDF00274">
    <property type="entry name" value="ribosomal_protein_S12_methylth"/>
    <property type="match status" value="1"/>
</dbReference>
<keyword evidence="2 8" id="KW-0963">Cytoplasm</keyword>
<keyword evidence="3 8" id="KW-0808">Transferase</keyword>
<dbReference type="EC" id="2.8.4.4" evidence="8"/>
<keyword evidence="4 8" id="KW-0949">S-adenosyl-L-methionine</keyword>
<keyword evidence="6 8" id="KW-0408">Iron</keyword>
<dbReference type="HAMAP" id="MF_01865">
    <property type="entry name" value="MTTase_RimO"/>
    <property type="match status" value="1"/>
</dbReference>
<protein>
    <recommendedName>
        <fullName evidence="8">Ribosomal protein uS12 methylthiotransferase RimO</fullName>
        <shortName evidence="8">uS12 MTTase</shortName>
        <shortName evidence="8">uS12 methylthiotransferase</shortName>
        <ecNumber evidence="8">2.8.4.4</ecNumber>
    </recommendedName>
    <alternativeName>
        <fullName evidence="8">Ribosomal protein uS12 (aspartate-C(3))-methylthiotransferase</fullName>
    </alternativeName>
    <alternativeName>
        <fullName evidence="8">Ribosome maturation factor RimO</fullName>
    </alternativeName>
</protein>
<dbReference type="GO" id="GO:0046872">
    <property type="term" value="F:metal ion binding"/>
    <property type="evidence" value="ECO:0007669"/>
    <property type="project" value="UniProtKB-KW"/>
</dbReference>
<evidence type="ECO:0000256" key="1">
    <source>
        <dbReference type="ARBA" id="ARBA00022485"/>
    </source>
</evidence>
<dbReference type="PROSITE" id="PS51449">
    <property type="entry name" value="MTTASE_N"/>
    <property type="match status" value="1"/>
</dbReference>
<dbReference type="SFLD" id="SFLDG01061">
    <property type="entry name" value="methylthiotransferase"/>
    <property type="match status" value="1"/>
</dbReference>
<dbReference type="InterPro" id="IPR020612">
    <property type="entry name" value="Methylthiotransferase_CS"/>
</dbReference>
<keyword evidence="12" id="KW-0687">Ribonucleoprotein</keyword>
<dbReference type="GO" id="GO:0035599">
    <property type="term" value="F:aspartic acid methylthiotransferase activity"/>
    <property type="evidence" value="ECO:0007669"/>
    <property type="project" value="TreeGrafter"/>
</dbReference>
<evidence type="ECO:0000256" key="2">
    <source>
        <dbReference type="ARBA" id="ARBA00022490"/>
    </source>
</evidence>
<dbReference type="InterPro" id="IPR058240">
    <property type="entry name" value="rSAM_sf"/>
</dbReference>
<dbReference type="SUPFAM" id="SSF102114">
    <property type="entry name" value="Radical SAM enzymes"/>
    <property type="match status" value="1"/>
</dbReference>
<accession>A0A0A2EQ57</accession>
<evidence type="ECO:0000256" key="6">
    <source>
        <dbReference type="ARBA" id="ARBA00023004"/>
    </source>
</evidence>
<dbReference type="SMART" id="SM00729">
    <property type="entry name" value="Elp3"/>
    <property type="match status" value="1"/>
</dbReference>
<dbReference type="Proteomes" id="UP000030125">
    <property type="component" value="Unassembled WGS sequence"/>
</dbReference>
<dbReference type="eggNOG" id="COG0621">
    <property type="taxonomic scope" value="Bacteria"/>
</dbReference>
<feature type="domain" description="MTTase N-terminal" evidence="10">
    <location>
        <begin position="4"/>
        <end position="122"/>
    </location>
</feature>
<keyword evidence="7 8" id="KW-0411">Iron-sulfur</keyword>
<dbReference type="InterPro" id="IPR023404">
    <property type="entry name" value="rSAM_horseshoe"/>
</dbReference>
<dbReference type="RefSeq" id="WP_036851493.1">
    <property type="nucleotide sequence ID" value="NZ_JQJD01000033.1"/>
</dbReference>
<dbReference type="Gene3D" id="3.40.50.12160">
    <property type="entry name" value="Methylthiotransferase, N-terminal domain"/>
    <property type="match status" value="1"/>
</dbReference>
<evidence type="ECO:0000313" key="13">
    <source>
        <dbReference type="Proteomes" id="UP000030125"/>
    </source>
</evidence>
<keyword evidence="5 8" id="KW-0479">Metal-binding</keyword>
<dbReference type="OrthoDB" id="9805215at2"/>
<evidence type="ECO:0000313" key="12">
    <source>
        <dbReference type="EMBL" id="KGN80971.1"/>
    </source>
</evidence>
<dbReference type="InterPro" id="IPR007197">
    <property type="entry name" value="rSAM"/>
</dbReference>
<evidence type="ECO:0000256" key="4">
    <source>
        <dbReference type="ARBA" id="ARBA00022691"/>
    </source>
</evidence>
<dbReference type="SFLD" id="SFLDG01082">
    <property type="entry name" value="B12-binding_domain_containing"/>
    <property type="match status" value="1"/>
</dbReference>
<dbReference type="InterPro" id="IPR002792">
    <property type="entry name" value="TRAM_dom"/>
</dbReference>
<dbReference type="PROSITE" id="PS51918">
    <property type="entry name" value="RADICAL_SAM"/>
    <property type="match status" value="1"/>
</dbReference>
<dbReference type="GO" id="GO:0006400">
    <property type="term" value="P:tRNA modification"/>
    <property type="evidence" value="ECO:0007669"/>
    <property type="project" value="InterPro"/>
</dbReference>
<dbReference type="PANTHER" id="PTHR43837">
    <property type="entry name" value="RIBOSOMAL PROTEIN S12 METHYLTHIOTRANSFERASE RIMO"/>
    <property type="match status" value="1"/>
</dbReference>
<dbReference type="InterPro" id="IPR006638">
    <property type="entry name" value="Elp3/MiaA/NifB-like_rSAM"/>
</dbReference>
<evidence type="ECO:0000259" key="11">
    <source>
        <dbReference type="PROSITE" id="PS51918"/>
    </source>
</evidence>
<gene>
    <name evidence="8" type="primary">rimO</name>
    <name evidence="12" type="ORF">HQ35_04905</name>
</gene>
<dbReference type="CDD" id="cd01335">
    <property type="entry name" value="Radical_SAM"/>
    <property type="match status" value="1"/>
</dbReference>
<organism evidence="12 13">
    <name type="scientific">Porphyromonas cangingivalis</name>
    <dbReference type="NCBI Taxonomy" id="36874"/>
    <lineage>
        <taxon>Bacteria</taxon>
        <taxon>Pseudomonadati</taxon>
        <taxon>Bacteroidota</taxon>
        <taxon>Bacteroidia</taxon>
        <taxon>Bacteroidales</taxon>
        <taxon>Porphyromonadaceae</taxon>
        <taxon>Porphyromonas</taxon>
    </lineage>
</organism>
<evidence type="ECO:0000259" key="10">
    <source>
        <dbReference type="PROSITE" id="PS51449"/>
    </source>
</evidence>
<feature type="domain" description="Radical SAM core" evidence="11">
    <location>
        <begin position="132"/>
        <end position="363"/>
    </location>
</feature>
<sequence length="434" mass="49794">MRKNKVDVITLGCSKNLVDSEMLMKQFASSGYTVAHDAEQVNGEIVVINTCGFIEAARQESIDMILNIIEAKKRGDVGKVYVMGCLSERYMEELKAEIPEVDGYYGKFNWKGLVSELGKAYHTSPADLRVLTTPRHYAFVKISEGCDRKCAYCSIPIMTGRHVSRPMEDILAEVRGMVAGGVKEIQLIAQDLTYYGRDLYHKSRLADLLNALCEIEDLKRIRLHYGYPAHFPYEILPVMRAQEKICKYIDIALQHISDPVLEKMRRHVTDKETRTLIQRFRDEVPGIHIRTTMMVGHPGETEEDFERLLDFVRETRFERLGAFMYSHEEGTYGYEHYDDDIPTEVKQERLDRLMSLQESIAFEIAEQKIGQTLDVIIDRIEGDYYIGRTEYDSPDVDPEVLIPMSAQPLEIGEIYPVLIDDSRDFDLVGHVVEA</sequence>
<feature type="domain" description="TRAM" evidence="9">
    <location>
        <begin position="366"/>
        <end position="433"/>
    </location>
</feature>
<dbReference type="Pfam" id="PF04055">
    <property type="entry name" value="Radical_SAM"/>
    <property type="match status" value="1"/>
</dbReference>
<keyword evidence="13" id="KW-1185">Reference proteome</keyword>
<comment type="similarity">
    <text evidence="8">Belongs to the methylthiotransferase family. RimO subfamily.</text>
</comment>